<accession>A0A5E4QTN4</accession>
<dbReference type="AlphaFoldDB" id="A0A5E4QTN4"/>
<dbReference type="GO" id="GO:0030970">
    <property type="term" value="P:retrograde protein transport, ER to cytosol"/>
    <property type="evidence" value="ECO:0007669"/>
    <property type="project" value="TreeGrafter"/>
</dbReference>
<dbReference type="Proteomes" id="UP000324832">
    <property type="component" value="Unassembled WGS sequence"/>
</dbReference>
<dbReference type="Gene3D" id="2.70.130.10">
    <property type="entry name" value="Mannose-6-phosphate receptor binding domain"/>
    <property type="match status" value="2"/>
</dbReference>
<dbReference type="EMBL" id="FZQP02005399">
    <property type="protein sequence ID" value="VVD01500.1"/>
    <property type="molecule type" value="Genomic_DNA"/>
</dbReference>
<name>A0A5E4QTN4_9NEOP</name>
<feature type="signal peptide" evidence="8">
    <location>
        <begin position="1"/>
        <end position="16"/>
    </location>
</feature>
<dbReference type="InterPro" id="IPR009011">
    <property type="entry name" value="Man6P_isomerase_rcpt-bd_dom_sf"/>
</dbReference>
<evidence type="ECO:0000256" key="7">
    <source>
        <dbReference type="ARBA" id="ARBA00041661"/>
    </source>
</evidence>
<keyword evidence="2 8" id="KW-0732">Signal</keyword>
<dbReference type="InterPro" id="IPR045149">
    <property type="entry name" value="OS-9-like"/>
</dbReference>
<evidence type="ECO:0000313" key="11">
    <source>
        <dbReference type="Proteomes" id="UP000324832"/>
    </source>
</evidence>
<evidence type="ECO:0000313" key="10">
    <source>
        <dbReference type="EMBL" id="VVD01500.1"/>
    </source>
</evidence>
<dbReference type="Pfam" id="PF07915">
    <property type="entry name" value="PRKCSH"/>
    <property type="match status" value="2"/>
</dbReference>
<protein>
    <recommendedName>
        <fullName evidence="6">Endoplasmic reticulum lectin 1</fullName>
    </recommendedName>
    <alternativeName>
        <fullName evidence="7">ER lectin</fullName>
    </alternativeName>
</protein>
<evidence type="ECO:0000256" key="4">
    <source>
        <dbReference type="ARBA" id="ARBA00023157"/>
    </source>
</evidence>
<dbReference type="FunFam" id="2.70.130.10:FF:000001">
    <property type="entry name" value="Endoplasmic reticulum lectin 1"/>
    <property type="match status" value="1"/>
</dbReference>
<feature type="domain" description="MRH" evidence="9">
    <location>
        <begin position="344"/>
        <end position="468"/>
    </location>
</feature>
<organism evidence="10 11">
    <name type="scientific">Leptidea sinapis</name>
    <dbReference type="NCBI Taxonomy" id="189913"/>
    <lineage>
        <taxon>Eukaryota</taxon>
        <taxon>Metazoa</taxon>
        <taxon>Ecdysozoa</taxon>
        <taxon>Arthropoda</taxon>
        <taxon>Hexapoda</taxon>
        <taxon>Insecta</taxon>
        <taxon>Pterygota</taxon>
        <taxon>Neoptera</taxon>
        <taxon>Endopterygota</taxon>
        <taxon>Lepidoptera</taxon>
        <taxon>Glossata</taxon>
        <taxon>Ditrysia</taxon>
        <taxon>Papilionoidea</taxon>
        <taxon>Pieridae</taxon>
        <taxon>Dismorphiinae</taxon>
        <taxon>Leptidea</taxon>
    </lineage>
</organism>
<sequence>MKTYCHLVFIVGSVLCIEHDFKGFDDTILFRINWPGKLENFVETRVKTEQKDLLQVTTSFSEQYACHLPILHSKGTSSSEDYTGPTPLELLKPIFSQKICSYRLEGYWSYEVCHGRHARQYHEDREGKQPKTHEYYLGRWPTEQYTKFLEDLSTAYDPNKELMTTKVEGYTLPYVELVMGDGTFCEISGQPRKTRILYVCYTHGKHEVYSMKETVSCEYEIVILSGLLCDHPKFKPQVLEENSIDCFAMGDTPKKPRNLLQFEVESLRMNHQSIRLGHNENDAKDVLAVLKVEKIDKDGETHLKFELHPLTDDSGPSENKLSSIESKLAPVNDDSPVRAFLNGDDCLHGGTGWWKYEFCFGKHVTQYHVERNGEKTTLTLGKFDEEAHLNWIKDNRGKAPKPIEERKSVSHFYSNGDVCDETGKPRQTEVKLKCLENSSSPAQVSLYLLEPRTCNYILGVESPLICKILPLADENGLIQMNHEDISKETKKND</sequence>
<evidence type="ECO:0000256" key="3">
    <source>
        <dbReference type="ARBA" id="ARBA00022824"/>
    </source>
</evidence>
<evidence type="ECO:0000256" key="5">
    <source>
        <dbReference type="ARBA" id="ARBA00037585"/>
    </source>
</evidence>
<dbReference type="PANTHER" id="PTHR15414">
    <property type="entry name" value="OS-9-RELATED"/>
    <property type="match status" value="1"/>
</dbReference>
<keyword evidence="11" id="KW-1185">Reference proteome</keyword>
<proteinExistence type="predicted"/>
<reference evidence="10 11" key="1">
    <citation type="submission" date="2017-07" db="EMBL/GenBank/DDBJ databases">
        <authorList>
            <person name="Talla V."/>
            <person name="Backstrom N."/>
        </authorList>
    </citation>
    <scope>NUCLEOTIDE SEQUENCE [LARGE SCALE GENOMIC DNA]</scope>
</reference>
<dbReference type="InterPro" id="IPR044865">
    <property type="entry name" value="MRH_dom"/>
</dbReference>
<evidence type="ECO:0000256" key="1">
    <source>
        <dbReference type="ARBA" id="ARBA00004240"/>
    </source>
</evidence>
<dbReference type="InterPro" id="IPR012913">
    <property type="entry name" value="OS9-like_dom"/>
</dbReference>
<evidence type="ECO:0000256" key="6">
    <source>
        <dbReference type="ARBA" id="ARBA00041108"/>
    </source>
</evidence>
<dbReference type="GO" id="GO:0005788">
    <property type="term" value="C:endoplasmic reticulum lumen"/>
    <property type="evidence" value="ECO:0007669"/>
    <property type="project" value="TreeGrafter"/>
</dbReference>
<evidence type="ECO:0000256" key="2">
    <source>
        <dbReference type="ARBA" id="ARBA00022729"/>
    </source>
</evidence>
<keyword evidence="3" id="KW-0256">Endoplasmic reticulum</keyword>
<evidence type="ECO:0000256" key="8">
    <source>
        <dbReference type="SAM" id="SignalP"/>
    </source>
</evidence>
<gene>
    <name evidence="10" type="ORF">LSINAPIS_LOCUS11907</name>
</gene>
<dbReference type="GO" id="GO:0030968">
    <property type="term" value="P:endoplasmic reticulum unfolded protein response"/>
    <property type="evidence" value="ECO:0007669"/>
    <property type="project" value="InterPro"/>
</dbReference>
<feature type="chain" id="PRO_5023055908" description="Endoplasmic reticulum lectin 1" evidence="8">
    <location>
        <begin position="17"/>
        <end position="493"/>
    </location>
</feature>
<evidence type="ECO:0000259" key="9">
    <source>
        <dbReference type="PROSITE" id="PS51914"/>
    </source>
</evidence>
<dbReference type="PROSITE" id="PS51914">
    <property type="entry name" value="MRH"/>
    <property type="match status" value="2"/>
</dbReference>
<comment type="subcellular location">
    <subcellularLocation>
        <location evidence="1">Endoplasmic reticulum</location>
    </subcellularLocation>
</comment>
<dbReference type="PANTHER" id="PTHR15414:SF0">
    <property type="entry name" value="ENDOPLASMIC RETICULUM LECTIN 1"/>
    <property type="match status" value="1"/>
</dbReference>
<comment type="function">
    <text evidence="5">Probable lectin that binds selectively to improperly folded lumenal proteins. May function in endoplasmic reticulum quality control and endoplasmic reticulum-associated degradation (ERAD) of both non-glycosylated proteins and glycoproteins.</text>
</comment>
<keyword evidence="4" id="KW-1015">Disulfide bond</keyword>
<feature type="domain" description="MRH" evidence="9">
    <location>
        <begin position="98"/>
        <end position="231"/>
    </location>
</feature>
<dbReference type="SUPFAM" id="SSF50911">
    <property type="entry name" value="Mannose 6-phosphate receptor domain"/>
    <property type="match status" value="2"/>
</dbReference>